<evidence type="ECO:0000256" key="4">
    <source>
        <dbReference type="ARBA" id="ARBA00007008"/>
    </source>
</evidence>
<dbReference type="UniPathway" id="UPA00140">
    <property type="reaction ID" value="UER00205"/>
</dbReference>
<accession>A0A7T4N994</accession>
<dbReference type="CDD" id="cd02027">
    <property type="entry name" value="APSK"/>
    <property type="match status" value="1"/>
</dbReference>
<keyword evidence="10 14" id="KW-0067">ATP-binding</keyword>
<dbReference type="InterPro" id="IPR027417">
    <property type="entry name" value="P-loop_NTPase"/>
</dbReference>
<keyword evidence="18" id="KW-1185">Reference proteome</keyword>
<feature type="active site" description="Phosphoserine intermediate" evidence="14">
    <location>
        <position position="127"/>
    </location>
</feature>
<dbReference type="SUPFAM" id="SSF52540">
    <property type="entry name" value="P-loop containing nucleoside triphosphate hydrolases"/>
    <property type="match status" value="1"/>
</dbReference>
<dbReference type="GO" id="GO:0070814">
    <property type="term" value="P:hydrogen sulfide biosynthetic process"/>
    <property type="evidence" value="ECO:0007669"/>
    <property type="project" value="UniProtKB-UniRule"/>
</dbReference>
<feature type="domain" description="APS kinase" evidence="16">
    <location>
        <begin position="46"/>
        <end position="194"/>
    </location>
</feature>
<evidence type="ECO:0000259" key="16">
    <source>
        <dbReference type="Pfam" id="PF01583"/>
    </source>
</evidence>
<dbReference type="KEGG" id="pgis:I6I06_21875"/>
<dbReference type="PANTHER" id="PTHR11055:SF63">
    <property type="entry name" value="ADENYLYL-SULFATE KINASE 1, CHLOROPLASTIC"/>
    <property type="match status" value="1"/>
</dbReference>
<evidence type="ECO:0000256" key="15">
    <source>
        <dbReference type="RuleBase" id="RU004347"/>
    </source>
</evidence>
<evidence type="ECO:0000313" key="18">
    <source>
        <dbReference type="Proteomes" id="UP000595610"/>
    </source>
</evidence>
<dbReference type="Proteomes" id="UP000595610">
    <property type="component" value="Chromosome 2"/>
</dbReference>
<comment type="catalytic activity">
    <reaction evidence="1 14 15">
        <text>adenosine 5'-phosphosulfate + ATP = 3'-phosphoadenylyl sulfate + ADP + H(+)</text>
        <dbReference type="Rhea" id="RHEA:24152"/>
        <dbReference type="ChEBI" id="CHEBI:15378"/>
        <dbReference type="ChEBI" id="CHEBI:30616"/>
        <dbReference type="ChEBI" id="CHEBI:58243"/>
        <dbReference type="ChEBI" id="CHEBI:58339"/>
        <dbReference type="ChEBI" id="CHEBI:456216"/>
        <dbReference type="EC" id="2.7.1.25"/>
    </reaction>
</comment>
<comment type="function">
    <text evidence="2 14 15">Catalyzes the synthesis of activated sulfate.</text>
</comment>
<dbReference type="Pfam" id="PF01583">
    <property type="entry name" value="APS_kinase"/>
    <property type="match status" value="1"/>
</dbReference>
<dbReference type="GO" id="GO:0005524">
    <property type="term" value="F:ATP binding"/>
    <property type="evidence" value="ECO:0007669"/>
    <property type="project" value="UniProtKB-UniRule"/>
</dbReference>
<gene>
    <name evidence="14 17" type="primary">cysC</name>
    <name evidence="17" type="ORF">I6I06_21875</name>
</gene>
<evidence type="ECO:0000256" key="12">
    <source>
        <dbReference type="ARBA" id="ARBA00031393"/>
    </source>
</evidence>
<sequence length="234" mass="25414">MLTRRVLRIQLLIYLRMMETSSTGPVVPMSALVPGAHRASMKQQRPLVVWLTGMSGAGKSTLACLLDSELHALGFHTFLLDGDNLRLGLNNDLNFSDAGRRESIRRAAEVARLMVDAGLIVIASFISPFRADRDAARALFASGQFFEVHVDAPLEVVEARDTKGLYKMARSGLLAKFTGIDSPYEAPINPELRLNTDKLSPEDGLRQILAALGSLSTVADEARAGHKPGHAGHM</sequence>
<evidence type="ECO:0000256" key="6">
    <source>
        <dbReference type="ARBA" id="ARBA00018163"/>
    </source>
</evidence>
<name>A0A7T4N994_9BURK</name>
<reference evidence="17 18" key="1">
    <citation type="submission" date="2020-12" db="EMBL/GenBank/DDBJ databases">
        <title>FDA dAtabase for Regulatory Grade micrObial Sequences (FDA-ARGOS): Supporting development and validation of Infectious Disease Dx tests.</title>
        <authorList>
            <person name="Nelson B."/>
            <person name="Plummer A."/>
            <person name="Tallon L."/>
            <person name="Sadzewicz L."/>
            <person name="Zhao X."/>
            <person name="Boylan J."/>
            <person name="Ott S."/>
            <person name="Bowen H."/>
            <person name="Vavikolanu K."/>
            <person name="Mehta A."/>
            <person name="Aluvathingal J."/>
            <person name="Nadendla S."/>
            <person name="Myers T."/>
            <person name="Yan Y."/>
            <person name="Sichtig H."/>
        </authorList>
    </citation>
    <scope>NUCLEOTIDE SEQUENCE [LARGE SCALE GENOMIC DNA]</scope>
    <source>
        <strain evidence="17 18">FDAARGOS_1049</strain>
    </source>
</reference>
<feature type="binding site" evidence="14">
    <location>
        <begin position="53"/>
        <end position="60"/>
    </location>
    <ligand>
        <name>ATP</name>
        <dbReference type="ChEBI" id="CHEBI:30616"/>
    </ligand>
</feature>
<evidence type="ECO:0000256" key="14">
    <source>
        <dbReference type="HAMAP-Rule" id="MF_00065"/>
    </source>
</evidence>
<dbReference type="EMBL" id="CP066076">
    <property type="protein sequence ID" value="QQC67557.1"/>
    <property type="molecule type" value="Genomic_DNA"/>
</dbReference>
<keyword evidence="7 14" id="KW-0808">Transferase</keyword>
<dbReference type="NCBIfam" id="NF003013">
    <property type="entry name" value="PRK03846.1"/>
    <property type="match status" value="1"/>
</dbReference>
<comment type="pathway">
    <text evidence="3 14 15">Sulfur metabolism; hydrogen sulfide biosynthesis; sulfite from sulfate: step 2/3.</text>
</comment>
<evidence type="ECO:0000256" key="9">
    <source>
        <dbReference type="ARBA" id="ARBA00022777"/>
    </source>
</evidence>
<keyword evidence="9 14" id="KW-0418">Kinase</keyword>
<evidence type="ECO:0000256" key="1">
    <source>
        <dbReference type="ARBA" id="ARBA00001823"/>
    </source>
</evidence>
<evidence type="ECO:0000256" key="5">
    <source>
        <dbReference type="ARBA" id="ARBA00012121"/>
    </source>
</evidence>
<dbReference type="NCBIfam" id="TIGR00455">
    <property type="entry name" value="apsK"/>
    <property type="match status" value="1"/>
</dbReference>
<evidence type="ECO:0000256" key="2">
    <source>
        <dbReference type="ARBA" id="ARBA00002632"/>
    </source>
</evidence>
<dbReference type="HAMAP" id="MF_00065">
    <property type="entry name" value="Adenylyl_sulf_kinase"/>
    <property type="match status" value="1"/>
</dbReference>
<comment type="similarity">
    <text evidence="4 14 15">Belongs to the APS kinase family.</text>
</comment>
<evidence type="ECO:0000256" key="10">
    <source>
        <dbReference type="ARBA" id="ARBA00022840"/>
    </source>
</evidence>
<organism evidence="17 18">
    <name type="scientific">Paraburkholderia ginsengisoli</name>
    <dbReference type="NCBI Taxonomy" id="311231"/>
    <lineage>
        <taxon>Bacteria</taxon>
        <taxon>Pseudomonadati</taxon>
        <taxon>Pseudomonadota</taxon>
        <taxon>Betaproteobacteria</taxon>
        <taxon>Burkholderiales</taxon>
        <taxon>Burkholderiaceae</taxon>
        <taxon>Paraburkholderia</taxon>
    </lineage>
</organism>
<dbReference type="InterPro" id="IPR059117">
    <property type="entry name" value="APS_kinase_dom"/>
</dbReference>
<dbReference type="AlphaFoldDB" id="A0A7T4N994"/>
<proteinExistence type="inferred from homology"/>
<dbReference type="InterPro" id="IPR002891">
    <property type="entry name" value="APS"/>
</dbReference>
<dbReference type="GO" id="GO:0000103">
    <property type="term" value="P:sulfate assimilation"/>
    <property type="evidence" value="ECO:0007669"/>
    <property type="project" value="UniProtKB-UniRule"/>
</dbReference>
<dbReference type="Gene3D" id="3.40.50.300">
    <property type="entry name" value="P-loop containing nucleotide triphosphate hydrolases"/>
    <property type="match status" value="1"/>
</dbReference>
<evidence type="ECO:0000313" key="17">
    <source>
        <dbReference type="EMBL" id="QQC67557.1"/>
    </source>
</evidence>
<dbReference type="GO" id="GO:0004020">
    <property type="term" value="F:adenylylsulfate kinase activity"/>
    <property type="evidence" value="ECO:0007669"/>
    <property type="project" value="UniProtKB-UniRule"/>
</dbReference>
<evidence type="ECO:0000256" key="13">
    <source>
        <dbReference type="ARBA" id="ARBA00031464"/>
    </source>
</evidence>
<evidence type="ECO:0000256" key="11">
    <source>
        <dbReference type="ARBA" id="ARBA00029724"/>
    </source>
</evidence>
<evidence type="ECO:0000256" key="7">
    <source>
        <dbReference type="ARBA" id="ARBA00022679"/>
    </source>
</evidence>
<dbReference type="PANTHER" id="PTHR11055">
    <property type="entry name" value="BIFUNCTIONAL 3'-PHOSPHOADENOSINE 5'-PHOSPHOSULFATE SYNTHASE"/>
    <property type="match status" value="1"/>
</dbReference>
<protein>
    <recommendedName>
        <fullName evidence="6 14">Adenylyl-sulfate kinase</fullName>
        <ecNumber evidence="5 14">2.7.1.25</ecNumber>
    </recommendedName>
    <alternativeName>
        <fullName evidence="12 14">APS kinase</fullName>
    </alternativeName>
    <alternativeName>
        <fullName evidence="13 14">ATP adenosine-5'-phosphosulfate 3'-phosphotransferase</fullName>
    </alternativeName>
    <alternativeName>
        <fullName evidence="11 14">Adenosine-5'-phosphosulfate kinase</fullName>
    </alternativeName>
</protein>
<evidence type="ECO:0000256" key="8">
    <source>
        <dbReference type="ARBA" id="ARBA00022741"/>
    </source>
</evidence>
<keyword evidence="14" id="KW-0597">Phosphoprotein</keyword>
<dbReference type="EC" id="2.7.1.25" evidence="5 14"/>
<evidence type="ECO:0000256" key="3">
    <source>
        <dbReference type="ARBA" id="ARBA00004806"/>
    </source>
</evidence>
<keyword evidence="8 14" id="KW-0547">Nucleotide-binding</keyword>